<dbReference type="InterPro" id="IPR027379">
    <property type="entry name" value="CLS_N"/>
</dbReference>
<evidence type="ECO:0000256" key="1">
    <source>
        <dbReference type="ARBA" id="ARBA00004651"/>
    </source>
</evidence>
<feature type="compositionally biased region" description="Low complexity" evidence="6">
    <location>
        <begin position="69"/>
        <end position="78"/>
    </location>
</feature>
<feature type="region of interest" description="Disordered" evidence="6">
    <location>
        <begin position="62"/>
        <end position="85"/>
    </location>
</feature>
<keyword evidence="4 7" id="KW-1133">Transmembrane helix</keyword>
<keyword evidence="3 7" id="KW-0812">Transmembrane</keyword>
<name>A0A841C0P4_9ACTN</name>
<feature type="transmembrane region" description="Helical" evidence="7">
    <location>
        <begin position="38"/>
        <end position="57"/>
    </location>
</feature>
<organism evidence="9 10">
    <name type="scientific">Allocatelliglobosispora scoriae</name>
    <dbReference type="NCBI Taxonomy" id="643052"/>
    <lineage>
        <taxon>Bacteria</taxon>
        <taxon>Bacillati</taxon>
        <taxon>Actinomycetota</taxon>
        <taxon>Actinomycetes</taxon>
        <taxon>Micromonosporales</taxon>
        <taxon>Micromonosporaceae</taxon>
        <taxon>Allocatelliglobosispora</taxon>
    </lineage>
</organism>
<evidence type="ECO:0000313" key="9">
    <source>
        <dbReference type="EMBL" id="MBB5872530.1"/>
    </source>
</evidence>
<dbReference type="RefSeq" id="WP_184842317.1">
    <property type="nucleotide sequence ID" value="NZ_JACHMN010000003.1"/>
</dbReference>
<evidence type="ECO:0000256" key="3">
    <source>
        <dbReference type="ARBA" id="ARBA00022692"/>
    </source>
</evidence>
<dbReference type="Pfam" id="PF13396">
    <property type="entry name" value="PLDc_N"/>
    <property type="match status" value="1"/>
</dbReference>
<comment type="subcellular location">
    <subcellularLocation>
        <location evidence="1">Cell membrane</location>
        <topology evidence="1">Multi-pass membrane protein</topology>
    </subcellularLocation>
</comment>
<keyword evidence="2" id="KW-1003">Cell membrane</keyword>
<evidence type="ECO:0000256" key="5">
    <source>
        <dbReference type="ARBA" id="ARBA00023136"/>
    </source>
</evidence>
<keyword evidence="10" id="KW-1185">Reference proteome</keyword>
<evidence type="ECO:0000259" key="8">
    <source>
        <dbReference type="Pfam" id="PF13396"/>
    </source>
</evidence>
<gene>
    <name evidence="9" type="ORF">F4553_005964</name>
</gene>
<comment type="caution">
    <text evidence="9">The sequence shown here is derived from an EMBL/GenBank/DDBJ whole genome shotgun (WGS) entry which is preliminary data.</text>
</comment>
<dbReference type="AlphaFoldDB" id="A0A841C0P4"/>
<evidence type="ECO:0000256" key="6">
    <source>
        <dbReference type="SAM" id="MobiDB-lite"/>
    </source>
</evidence>
<accession>A0A841C0P4</accession>
<evidence type="ECO:0000256" key="7">
    <source>
        <dbReference type="SAM" id="Phobius"/>
    </source>
</evidence>
<evidence type="ECO:0000256" key="4">
    <source>
        <dbReference type="ARBA" id="ARBA00022989"/>
    </source>
</evidence>
<feature type="domain" description="Cardiolipin synthase N-terminal" evidence="8">
    <location>
        <begin position="14"/>
        <end position="59"/>
    </location>
</feature>
<sequence>MIRVWFLLFLLDLVLTIAALIVCSTTEDEEFAVFPKLIWMLAIVFLPLLGPILWFAYGRQPRIRRRPGPGRAPQSAPRQLAPDDDPAFLQSIADRQRESTEADRELMRKWEADLRRREEELRKQSPTDE</sequence>
<evidence type="ECO:0000256" key="2">
    <source>
        <dbReference type="ARBA" id="ARBA00022475"/>
    </source>
</evidence>
<proteinExistence type="predicted"/>
<dbReference type="EMBL" id="JACHMN010000003">
    <property type="protein sequence ID" value="MBB5872530.1"/>
    <property type="molecule type" value="Genomic_DNA"/>
</dbReference>
<dbReference type="GO" id="GO:0005886">
    <property type="term" value="C:plasma membrane"/>
    <property type="evidence" value="ECO:0007669"/>
    <property type="project" value="UniProtKB-SubCell"/>
</dbReference>
<reference evidence="9 10" key="1">
    <citation type="submission" date="2020-08" db="EMBL/GenBank/DDBJ databases">
        <title>Sequencing the genomes of 1000 actinobacteria strains.</title>
        <authorList>
            <person name="Klenk H.-P."/>
        </authorList>
    </citation>
    <scope>NUCLEOTIDE SEQUENCE [LARGE SCALE GENOMIC DNA]</scope>
    <source>
        <strain evidence="9 10">DSM 45362</strain>
    </source>
</reference>
<protein>
    <recommendedName>
        <fullName evidence="8">Cardiolipin synthase N-terminal domain-containing protein</fullName>
    </recommendedName>
</protein>
<evidence type="ECO:0000313" key="10">
    <source>
        <dbReference type="Proteomes" id="UP000587527"/>
    </source>
</evidence>
<keyword evidence="5 7" id="KW-0472">Membrane</keyword>
<dbReference type="Proteomes" id="UP000587527">
    <property type="component" value="Unassembled WGS sequence"/>
</dbReference>